<protein>
    <submittedName>
        <fullName evidence="1">DUF72 domain-containing protein</fullName>
    </submittedName>
</protein>
<accession>A0A317JUH0</accession>
<organism evidence="1 2">
    <name type="scientific">Micromonospora globispora</name>
    <dbReference type="NCBI Taxonomy" id="1450148"/>
    <lineage>
        <taxon>Bacteria</taxon>
        <taxon>Bacillati</taxon>
        <taxon>Actinomycetota</taxon>
        <taxon>Actinomycetes</taxon>
        <taxon>Micromonosporales</taxon>
        <taxon>Micromonosporaceae</taxon>
        <taxon>Micromonospora</taxon>
    </lineage>
</organism>
<dbReference type="OrthoDB" id="9780310at2"/>
<dbReference type="Gene3D" id="3.20.20.410">
    <property type="entry name" value="Protein of unknown function UPF0759"/>
    <property type="match status" value="1"/>
</dbReference>
<dbReference type="Proteomes" id="UP000245683">
    <property type="component" value="Unassembled WGS sequence"/>
</dbReference>
<keyword evidence="2" id="KW-1185">Reference proteome</keyword>
<dbReference type="PANTHER" id="PTHR30348">
    <property type="entry name" value="UNCHARACTERIZED PROTEIN YECE"/>
    <property type="match status" value="1"/>
</dbReference>
<proteinExistence type="predicted"/>
<name>A0A317JUH0_9ACTN</name>
<reference evidence="2" key="1">
    <citation type="submission" date="2018-05" db="EMBL/GenBank/DDBJ databases">
        <title>Micromonospora globispora sp. nov. and Micromonospora rugosa sp. nov., isolated from marine sediment.</title>
        <authorList>
            <person name="Carro L."/>
            <person name="Aysel V."/>
            <person name="Cetin D."/>
            <person name="Igual J.M."/>
            <person name="Klenk H.-P."/>
            <person name="Trujillo M.E."/>
            <person name="Sahin N."/>
        </authorList>
    </citation>
    <scope>NUCLEOTIDE SEQUENCE [LARGE SCALE GENOMIC DNA]</scope>
    <source>
        <strain evidence="2">S2904</strain>
    </source>
</reference>
<dbReference type="AlphaFoldDB" id="A0A317JUH0"/>
<dbReference type="PANTHER" id="PTHR30348:SF13">
    <property type="entry name" value="UPF0759 PROTEIN YUNF"/>
    <property type="match status" value="1"/>
</dbReference>
<dbReference type="Pfam" id="PF01904">
    <property type="entry name" value="DUF72"/>
    <property type="match status" value="1"/>
</dbReference>
<dbReference type="EMBL" id="QGSV01000321">
    <property type="protein sequence ID" value="PWU44451.1"/>
    <property type="molecule type" value="Genomic_DNA"/>
</dbReference>
<evidence type="ECO:0000313" key="2">
    <source>
        <dbReference type="Proteomes" id="UP000245683"/>
    </source>
</evidence>
<sequence>MGEIKVGTASWTDRTLLDSGWYPQTADTPEKRLAYYARQFPLVEVDATYYSPPAERTAELWVARTPPGFTFNVKAFSLLTGHPTRVGALYKDLRPQTDKKNVYPDDLPPQAYEEVWTRFLSALDPLVEADRLGAVLFQFPPWFTIKRDNKQYLLEVARRCAPLRPVFEFRHASWFDGANRDETLGFLRQHRLPYVCVDMPQGHRSSVPPVLEATADLAVVRFHGHSDKWTSKDIHEKFGYKYSDRELRDWAPKLRELADSAEQTHVLMNNCYRDYAQTNAATLAGLLDAD</sequence>
<evidence type="ECO:0000313" key="1">
    <source>
        <dbReference type="EMBL" id="PWU44451.1"/>
    </source>
</evidence>
<dbReference type="RefSeq" id="WP_109947188.1">
    <property type="nucleotide sequence ID" value="NZ_QGSU01000522.1"/>
</dbReference>
<gene>
    <name evidence="1" type="ORF">DLJ46_25940</name>
</gene>
<dbReference type="SUPFAM" id="SSF117396">
    <property type="entry name" value="TM1631-like"/>
    <property type="match status" value="1"/>
</dbReference>
<dbReference type="InterPro" id="IPR036520">
    <property type="entry name" value="UPF0759_sf"/>
</dbReference>
<dbReference type="InterPro" id="IPR002763">
    <property type="entry name" value="DUF72"/>
</dbReference>
<comment type="caution">
    <text evidence="1">The sequence shown here is derived from an EMBL/GenBank/DDBJ whole genome shotgun (WGS) entry which is preliminary data.</text>
</comment>